<keyword evidence="10" id="KW-0150">Chloroplast</keyword>
<comment type="function">
    <text evidence="1">Seems to be required for the assembly of the photosystem I complex.</text>
</comment>
<evidence type="ECO:0000313" key="10">
    <source>
        <dbReference type="EMBL" id="AYQ93430.1"/>
    </source>
</evidence>
<keyword evidence="10" id="KW-0934">Plastid</keyword>
<comment type="similarity">
    <text evidence="3">Belongs to the Ycf4 family.</text>
</comment>
<keyword evidence="7 9" id="KW-1133">Transmembrane helix</keyword>
<dbReference type="InterPro" id="IPR003359">
    <property type="entry name" value="PSI_Ycf4_assembly"/>
</dbReference>
<geneLocation type="chloroplast" evidence="10"/>
<accession>A0A3G3LL51</accession>
<dbReference type="GO" id="GO:0009522">
    <property type="term" value="C:photosystem I"/>
    <property type="evidence" value="ECO:0007669"/>
    <property type="project" value="InterPro"/>
</dbReference>
<evidence type="ECO:0000256" key="5">
    <source>
        <dbReference type="ARBA" id="ARBA00022531"/>
    </source>
</evidence>
<dbReference type="GO" id="GO:0015979">
    <property type="term" value="P:photosynthesis"/>
    <property type="evidence" value="ECO:0007669"/>
    <property type="project" value="UniProtKB-KW"/>
</dbReference>
<name>A0A3G3LL51_9EUGL</name>
<feature type="transmembrane region" description="Helical" evidence="9">
    <location>
        <begin position="63"/>
        <end position="84"/>
    </location>
</feature>
<keyword evidence="6 9" id="KW-0812">Transmembrane</keyword>
<dbReference type="EMBL" id="MH898669">
    <property type="protein sequence ID" value="AYQ93430.1"/>
    <property type="molecule type" value="Genomic_DNA"/>
</dbReference>
<protein>
    <recommendedName>
        <fullName evidence="4">Photosystem I assembly protein Ycf4</fullName>
    </recommendedName>
</protein>
<keyword evidence="5" id="KW-0602">Photosynthesis</keyword>
<evidence type="ECO:0000256" key="3">
    <source>
        <dbReference type="ARBA" id="ARBA00008198"/>
    </source>
</evidence>
<keyword evidence="8 9" id="KW-0472">Membrane</keyword>
<reference evidence="10" key="1">
    <citation type="journal article" date="2018" name="Sci. Rep.">
        <title>Dynamic evolution of inverted repeats in Euglenophyta plastid genomes.</title>
        <authorList>
            <person name="Karnkowska A."/>
            <person name="Bennett M.S."/>
            <person name="Triemer R.E."/>
        </authorList>
    </citation>
    <scope>NUCLEOTIDE SEQUENCE</scope>
</reference>
<feature type="transmembrane region" description="Helical" evidence="9">
    <location>
        <begin position="21"/>
        <end position="43"/>
    </location>
</feature>
<evidence type="ECO:0000256" key="1">
    <source>
        <dbReference type="ARBA" id="ARBA00002862"/>
    </source>
</evidence>
<proteinExistence type="inferred from homology"/>
<evidence type="ECO:0000256" key="6">
    <source>
        <dbReference type="ARBA" id="ARBA00022692"/>
    </source>
</evidence>
<comment type="subcellular location">
    <subcellularLocation>
        <location evidence="2">Membrane</location>
        <topology evidence="2">Multi-pass membrane protein</topology>
    </subcellularLocation>
</comment>
<dbReference type="Pfam" id="PF02392">
    <property type="entry name" value="Ycf4"/>
    <property type="match status" value="1"/>
</dbReference>
<evidence type="ECO:0000256" key="7">
    <source>
        <dbReference type="ARBA" id="ARBA00022989"/>
    </source>
</evidence>
<organism evidence="10">
    <name type="scientific">Lepocinclis tripteris</name>
    <dbReference type="NCBI Taxonomy" id="135494"/>
    <lineage>
        <taxon>Eukaryota</taxon>
        <taxon>Discoba</taxon>
        <taxon>Euglenozoa</taxon>
        <taxon>Euglenida</taxon>
        <taxon>Spirocuta</taxon>
        <taxon>Euglenophyceae</taxon>
        <taxon>Euglenales</taxon>
        <taxon>Phacaceae</taxon>
        <taxon>Lepocinclis</taxon>
    </lineage>
</organism>
<dbReference type="AlphaFoldDB" id="A0A3G3LL51"/>
<evidence type="ECO:0000256" key="4">
    <source>
        <dbReference type="ARBA" id="ARBA00015395"/>
    </source>
</evidence>
<sequence>MEIKDNILKQKIINTDKLYDYLVNITVFLGSVGFLTAGISSYLNNNIMPFIQTNEISFIPQGLTMSFYGTLGLLISSYQIIILYSNTGEGYNEFNKEKGTLAILRNNFPYNKTPQIILTYSINDIEAIKIKKINNIFNVKQSILICLKNNVEIPILDVRKPLNLNELEKEASELASFLQIPIRT</sequence>
<evidence type="ECO:0000256" key="8">
    <source>
        <dbReference type="ARBA" id="ARBA00023136"/>
    </source>
</evidence>
<evidence type="ECO:0000256" key="2">
    <source>
        <dbReference type="ARBA" id="ARBA00004141"/>
    </source>
</evidence>
<evidence type="ECO:0000256" key="9">
    <source>
        <dbReference type="SAM" id="Phobius"/>
    </source>
</evidence>